<protein>
    <submittedName>
        <fullName evidence="5">SDR family oxidoreductase</fullName>
    </submittedName>
</protein>
<evidence type="ECO:0000256" key="3">
    <source>
        <dbReference type="ARBA" id="ARBA00023027"/>
    </source>
</evidence>
<dbReference type="Gene3D" id="3.40.50.720">
    <property type="entry name" value="NAD(P)-binding Rossmann-like Domain"/>
    <property type="match status" value="1"/>
</dbReference>
<organism evidence="5 6">
    <name type="scientific">Mycetocola lacteus</name>
    <dbReference type="NCBI Taxonomy" id="76637"/>
    <lineage>
        <taxon>Bacteria</taxon>
        <taxon>Bacillati</taxon>
        <taxon>Actinomycetota</taxon>
        <taxon>Actinomycetes</taxon>
        <taxon>Micrococcales</taxon>
        <taxon>Microbacteriaceae</taxon>
        <taxon>Mycetocola</taxon>
    </lineage>
</organism>
<dbReference type="EMBL" id="RCUY01000009">
    <property type="protein sequence ID" value="RLP82156.1"/>
    <property type="molecule type" value="Genomic_DNA"/>
</dbReference>
<keyword evidence="6" id="KW-1185">Reference proteome</keyword>
<comment type="similarity">
    <text evidence="1">Belongs to the NAD(P)-dependent epimerase/dehydratase family.</text>
</comment>
<keyword evidence="2" id="KW-0560">Oxidoreductase</keyword>
<accession>A0A3L7AP04</accession>
<dbReference type="RefSeq" id="WP_121688701.1">
    <property type="nucleotide sequence ID" value="NZ_RCUY01000009.1"/>
</dbReference>
<dbReference type="SUPFAM" id="SSF51735">
    <property type="entry name" value="NAD(P)-binding Rossmann-fold domains"/>
    <property type="match status" value="1"/>
</dbReference>
<reference evidence="5 6" key="1">
    <citation type="submission" date="2018-10" db="EMBL/GenBank/DDBJ databases">
        <authorList>
            <person name="Li J."/>
        </authorList>
    </citation>
    <scope>NUCLEOTIDE SEQUENCE [LARGE SCALE GENOMIC DNA]</scope>
    <source>
        <strain evidence="5 6">JCM 11654</strain>
    </source>
</reference>
<proteinExistence type="inferred from homology"/>
<dbReference type="AlphaFoldDB" id="A0A3L7AP04"/>
<dbReference type="CDD" id="cd08946">
    <property type="entry name" value="SDR_e"/>
    <property type="match status" value="1"/>
</dbReference>
<evidence type="ECO:0000259" key="4">
    <source>
        <dbReference type="Pfam" id="PF01370"/>
    </source>
</evidence>
<dbReference type="Pfam" id="PF01370">
    <property type="entry name" value="Epimerase"/>
    <property type="match status" value="1"/>
</dbReference>
<comment type="caution">
    <text evidence="5">The sequence shown here is derived from an EMBL/GenBank/DDBJ whole genome shotgun (WGS) entry which is preliminary data.</text>
</comment>
<dbReference type="PANTHER" id="PTHR43103:SF5">
    <property type="entry name" value="4-EPIMERASE, PUTATIVE (AFU_ORTHOLOGUE AFUA_7G00360)-RELATED"/>
    <property type="match status" value="1"/>
</dbReference>
<dbReference type="OrthoDB" id="9795501at2"/>
<dbReference type="PANTHER" id="PTHR43103">
    <property type="entry name" value="NUCLEOSIDE-DIPHOSPHATE-SUGAR EPIMERASE"/>
    <property type="match status" value="1"/>
</dbReference>
<gene>
    <name evidence="5" type="ORF">D9V34_10090</name>
</gene>
<feature type="domain" description="NAD-dependent epimerase/dehydratase" evidence="4">
    <location>
        <begin position="9"/>
        <end position="233"/>
    </location>
</feature>
<sequence>MNTISPTLVITGAAGGIGGPVARAALDAGYRVIGADQTPFELPGAAATLVGDLRDQAIVDSVFDAAGPNVYAVLHLAAIPSPGQFDDHDTLVRNVSSAYRVIGTAGERGVRRIVAVSSASAVGFAWADRDLTPDYLPVDEDHPIVAVDTYGLSKVFMEQIAAFTHRRWQVPTITLRFPFVGTGERLRYRLDEMAQSPATGSRDLWAWLDTRDAVTAILRSAEVPFEGAEVLNISAPDTMSPWPTRDIVAAAFPGLAVPGRVGEYGGLYDTTRAADLLGLTEYHGWRAGA</sequence>
<keyword evidence="3" id="KW-0520">NAD</keyword>
<name>A0A3L7AP04_9MICO</name>
<evidence type="ECO:0000313" key="6">
    <source>
        <dbReference type="Proteomes" id="UP000269438"/>
    </source>
</evidence>
<evidence type="ECO:0000313" key="5">
    <source>
        <dbReference type="EMBL" id="RLP82156.1"/>
    </source>
</evidence>
<dbReference type="GO" id="GO:0016491">
    <property type="term" value="F:oxidoreductase activity"/>
    <property type="evidence" value="ECO:0007669"/>
    <property type="project" value="UniProtKB-KW"/>
</dbReference>
<evidence type="ECO:0000256" key="2">
    <source>
        <dbReference type="ARBA" id="ARBA00023002"/>
    </source>
</evidence>
<dbReference type="InterPro" id="IPR001509">
    <property type="entry name" value="Epimerase_deHydtase"/>
</dbReference>
<dbReference type="Proteomes" id="UP000269438">
    <property type="component" value="Unassembled WGS sequence"/>
</dbReference>
<dbReference type="InterPro" id="IPR036291">
    <property type="entry name" value="NAD(P)-bd_dom_sf"/>
</dbReference>
<evidence type="ECO:0000256" key="1">
    <source>
        <dbReference type="ARBA" id="ARBA00007637"/>
    </source>
</evidence>